<gene>
    <name evidence="3" type="ORF">O4G74_07540</name>
</gene>
<evidence type="ECO:0000259" key="1">
    <source>
        <dbReference type="Pfam" id="PF00534"/>
    </source>
</evidence>
<evidence type="ECO:0000313" key="3">
    <source>
        <dbReference type="EMBL" id="MCZ4297906.1"/>
    </source>
</evidence>
<dbReference type="Proteomes" id="UP001083770">
    <property type="component" value="Unassembled WGS sequence"/>
</dbReference>
<name>A0ABT4LU63_9PROT</name>
<dbReference type="EMBL" id="JAPWGW010000002">
    <property type="protein sequence ID" value="MCZ4297906.1"/>
    <property type="molecule type" value="Genomic_DNA"/>
</dbReference>
<comment type="caution">
    <text evidence="3">The sequence shown here is derived from an EMBL/GenBank/DDBJ whole genome shotgun (WGS) entry which is preliminary data.</text>
</comment>
<evidence type="ECO:0000313" key="4">
    <source>
        <dbReference type="Proteomes" id="UP001083770"/>
    </source>
</evidence>
<sequence length="370" mass="40635">MRILMTVNAAWNIWNFRRPVVEALLADGHQVIIAAPVDNSVADLEALGCKFIPLEMNAKGLNPLDGVSMIGQFRRIIRSAGIELVLSYTIKNNLFGAIAAKSLRIPFIPNVTGLGTAFLSGRLLQFTAEQLYRTAFRSLPVVFFQNEDDLALFLERGLVQIDQAKILPGSGIDLDRFPATPFPIGDETKKFLMISRLLRDKGVVEYVDAARMIRQRHPGTQFQLLGPLGSENRTSLHLDRVKAWVDEGIIDYLGTTDDVRPLIERASCVVLPSYREGAPRTLIEAAAMARPIITTDVPGCRSVLESGISGYLCKARSASSLVASIERFLSLSDEAQAQMGLSGREKMVSEFDQAIVVQAYRSAIAGTARN</sequence>
<keyword evidence="4" id="KW-1185">Reference proteome</keyword>
<proteinExistence type="predicted"/>
<accession>A0ABT4LU63</accession>
<dbReference type="InterPro" id="IPR001296">
    <property type="entry name" value="Glyco_trans_1"/>
</dbReference>
<reference evidence="3" key="1">
    <citation type="submission" date="2022-12" db="EMBL/GenBank/DDBJ databases">
        <title>Bacterial isolates from different developmental stages of Nematostella vectensis.</title>
        <authorList>
            <person name="Fraune S."/>
        </authorList>
    </citation>
    <scope>NUCLEOTIDE SEQUENCE</scope>
    <source>
        <strain evidence="3">G21632-S1</strain>
    </source>
</reference>
<dbReference type="SUPFAM" id="SSF53756">
    <property type="entry name" value="UDP-Glycosyltransferase/glycogen phosphorylase"/>
    <property type="match status" value="1"/>
</dbReference>
<dbReference type="CDD" id="cd03808">
    <property type="entry name" value="GT4_CapM-like"/>
    <property type="match status" value="1"/>
</dbReference>
<dbReference type="PANTHER" id="PTHR12526:SF638">
    <property type="entry name" value="SPORE COAT PROTEIN SA"/>
    <property type="match status" value="1"/>
</dbReference>
<dbReference type="RefSeq" id="WP_269402026.1">
    <property type="nucleotide sequence ID" value="NZ_JAPWGW010000002.1"/>
</dbReference>
<organism evidence="3 4">
    <name type="scientific">Henriciella marina</name>
    <dbReference type="NCBI Taxonomy" id="453851"/>
    <lineage>
        <taxon>Bacteria</taxon>
        <taxon>Pseudomonadati</taxon>
        <taxon>Pseudomonadota</taxon>
        <taxon>Alphaproteobacteria</taxon>
        <taxon>Hyphomonadales</taxon>
        <taxon>Hyphomonadaceae</taxon>
        <taxon>Henriciella</taxon>
    </lineage>
</organism>
<dbReference type="Pfam" id="PF00534">
    <property type="entry name" value="Glycos_transf_1"/>
    <property type="match status" value="1"/>
</dbReference>
<protein>
    <submittedName>
        <fullName evidence="3">Glycosyltransferase family 4 protein</fullName>
    </submittedName>
</protein>
<dbReference type="PANTHER" id="PTHR12526">
    <property type="entry name" value="GLYCOSYLTRANSFERASE"/>
    <property type="match status" value="1"/>
</dbReference>
<feature type="domain" description="Glycosyltransferase subfamily 4-like N-terminal" evidence="2">
    <location>
        <begin position="19"/>
        <end position="163"/>
    </location>
</feature>
<dbReference type="Pfam" id="PF13579">
    <property type="entry name" value="Glyco_trans_4_4"/>
    <property type="match status" value="1"/>
</dbReference>
<dbReference type="InterPro" id="IPR028098">
    <property type="entry name" value="Glyco_trans_4-like_N"/>
</dbReference>
<feature type="domain" description="Glycosyl transferase family 1" evidence="1">
    <location>
        <begin position="184"/>
        <end position="344"/>
    </location>
</feature>
<evidence type="ECO:0000259" key="2">
    <source>
        <dbReference type="Pfam" id="PF13579"/>
    </source>
</evidence>
<dbReference type="Gene3D" id="3.40.50.2000">
    <property type="entry name" value="Glycogen Phosphorylase B"/>
    <property type="match status" value="2"/>
</dbReference>